<evidence type="ECO:0000256" key="1">
    <source>
        <dbReference type="ARBA" id="ARBA00004123"/>
    </source>
</evidence>
<evidence type="ECO:0000256" key="3">
    <source>
        <dbReference type="ARBA" id="ARBA00022771"/>
    </source>
</evidence>
<dbReference type="GO" id="GO:0009791">
    <property type="term" value="P:post-embryonic development"/>
    <property type="evidence" value="ECO:0007669"/>
    <property type="project" value="UniProtKB-ARBA"/>
</dbReference>
<evidence type="ECO:0000256" key="5">
    <source>
        <dbReference type="ARBA" id="ARBA00023015"/>
    </source>
</evidence>
<protein>
    <recommendedName>
        <fullName evidence="10">BED-type domain-containing protein</fullName>
    </recommendedName>
</protein>
<dbReference type="Proteomes" id="UP000838878">
    <property type="component" value="Chromosome 3"/>
</dbReference>
<dbReference type="PANTHER" id="PTHR46481">
    <property type="entry name" value="ZINC FINGER BED DOMAIN-CONTAINING PROTEIN 4"/>
    <property type="match status" value="1"/>
</dbReference>
<feature type="domain" description="BED-type" evidence="10">
    <location>
        <begin position="29"/>
        <end position="79"/>
    </location>
</feature>
<evidence type="ECO:0000259" key="10">
    <source>
        <dbReference type="PROSITE" id="PS50808"/>
    </source>
</evidence>
<dbReference type="SUPFAM" id="SSF140996">
    <property type="entry name" value="Hermes dimerisation domain"/>
    <property type="match status" value="1"/>
</dbReference>
<accession>A0A8J9UYA3</accession>
<evidence type="ECO:0000313" key="11">
    <source>
        <dbReference type="EMBL" id="CAH0721907.1"/>
    </source>
</evidence>
<dbReference type="AlphaFoldDB" id="A0A8J9UYA3"/>
<dbReference type="PANTHER" id="PTHR46481:SF10">
    <property type="entry name" value="ZINC FINGER BED DOMAIN-CONTAINING PROTEIN 39"/>
    <property type="match status" value="1"/>
</dbReference>
<dbReference type="EMBL" id="OV170223">
    <property type="protein sequence ID" value="CAH0721907.1"/>
    <property type="molecule type" value="Genomic_DNA"/>
</dbReference>
<dbReference type="InterPro" id="IPR012337">
    <property type="entry name" value="RNaseH-like_sf"/>
</dbReference>
<reference evidence="11" key="1">
    <citation type="submission" date="2021-12" db="EMBL/GenBank/DDBJ databases">
        <authorList>
            <person name="Martin H S."/>
        </authorList>
    </citation>
    <scope>NUCLEOTIDE SEQUENCE</scope>
</reference>
<dbReference type="PROSITE" id="PS50808">
    <property type="entry name" value="ZF_BED"/>
    <property type="match status" value="1"/>
</dbReference>
<keyword evidence="4" id="KW-0862">Zinc</keyword>
<dbReference type="Pfam" id="PF02892">
    <property type="entry name" value="zf-BED"/>
    <property type="match status" value="1"/>
</dbReference>
<name>A0A8J9UYA3_9NEOP</name>
<dbReference type="GO" id="GO:0005634">
    <property type="term" value="C:nucleus"/>
    <property type="evidence" value="ECO:0007669"/>
    <property type="project" value="UniProtKB-SubCell"/>
</dbReference>
<gene>
    <name evidence="11" type="ORF">BINO364_LOCUS7942</name>
</gene>
<dbReference type="InterPro" id="IPR003656">
    <property type="entry name" value="Znf_BED"/>
</dbReference>
<evidence type="ECO:0000256" key="9">
    <source>
        <dbReference type="SAM" id="MobiDB-lite"/>
    </source>
</evidence>
<comment type="subcellular location">
    <subcellularLocation>
        <location evidence="1">Nucleus</location>
    </subcellularLocation>
</comment>
<dbReference type="SUPFAM" id="SSF57667">
    <property type="entry name" value="beta-beta-alpha zinc fingers"/>
    <property type="match status" value="1"/>
</dbReference>
<proteinExistence type="predicted"/>
<dbReference type="InterPro" id="IPR052035">
    <property type="entry name" value="ZnF_BED_domain_contain"/>
</dbReference>
<dbReference type="GO" id="GO:0008270">
    <property type="term" value="F:zinc ion binding"/>
    <property type="evidence" value="ECO:0007669"/>
    <property type="project" value="UniProtKB-KW"/>
</dbReference>
<keyword evidence="7" id="KW-0539">Nucleus</keyword>
<evidence type="ECO:0000256" key="8">
    <source>
        <dbReference type="PROSITE-ProRule" id="PRU00027"/>
    </source>
</evidence>
<sequence>MKLRKRNNRTAKDSFFGVVGFACRYYKMPPKSQYWKYFEKINDTSAKCRSCGKILKTAGNTTNLKCHLDKKHPNLMPKYEPMRSTSSSTPITFKEPSVVPSTSTATNVTMEMSESRSDCDSEKSYTDSVKKLFSQPTLSSSFSKISQYGDMGSKGIQLTNSILYMICKDSQPFQIVENEGFLTLMKTARPLYKVPSRFTLKRMLDTKYDIIREHFKGKLQNGVYDLTQSHTAEYIANILLKTCNEWNIKKKKIVAVVTDAGANIVKAIEIAFGRSRHIHCYAHMLNLVAQKSIDKTPNLPDLIAAVKRIVTWFKQCIAASDELRRESDLKLIQDVFTRWNSTFYMMKDF</sequence>
<dbReference type="InterPro" id="IPR036236">
    <property type="entry name" value="Znf_C2H2_sf"/>
</dbReference>
<feature type="non-terminal residue" evidence="11">
    <location>
        <position position="349"/>
    </location>
</feature>
<dbReference type="SUPFAM" id="SSF53098">
    <property type="entry name" value="Ribonuclease H-like"/>
    <property type="match status" value="1"/>
</dbReference>
<evidence type="ECO:0000256" key="6">
    <source>
        <dbReference type="ARBA" id="ARBA00023163"/>
    </source>
</evidence>
<keyword evidence="2" id="KW-0479">Metal-binding</keyword>
<keyword evidence="5" id="KW-0805">Transcription regulation</keyword>
<feature type="region of interest" description="Disordered" evidence="9">
    <location>
        <begin position="80"/>
        <end position="99"/>
    </location>
</feature>
<dbReference type="SMART" id="SM00614">
    <property type="entry name" value="ZnF_BED"/>
    <property type="match status" value="1"/>
</dbReference>
<organism evidence="11 12">
    <name type="scientific">Brenthis ino</name>
    <name type="common">lesser marbled fritillary</name>
    <dbReference type="NCBI Taxonomy" id="405034"/>
    <lineage>
        <taxon>Eukaryota</taxon>
        <taxon>Metazoa</taxon>
        <taxon>Ecdysozoa</taxon>
        <taxon>Arthropoda</taxon>
        <taxon>Hexapoda</taxon>
        <taxon>Insecta</taxon>
        <taxon>Pterygota</taxon>
        <taxon>Neoptera</taxon>
        <taxon>Endopterygota</taxon>
        <taxon>Lepidoptera</taxon>
        <taxon>Glossata</taxon>
        <taxon>Ditrysia</taxon>
        <taxon>Papilionoidea</taxon>
        <taxon>Nymphalidae</taxon>
        <taxon>Heliconiinae</taxon>
        <taxon>Argynnini</taxon>
        <taxon>Brenthis</taxon>
    </lineage>
</organism>
<evidence type="ECO:0000256" key="4">
    <source>
        <dbReference type="ARBA" id="ARBA00022833"/>
    </source>
</evidence>
<evidence type="ECO:0000256" key="7">
    <source>
        <dbReference type="ARBA" id="ARBA00023242"/>
    </source>
</evidence>
<dbReference type="OrthoDB" id="2438421at2759"/>
<keyword evidence="12" id="KW-1185">Reference proteome</keyword>
<keyword evidence="6" id="KW-0804">Transcription</keyword>
<evidence type="ECO:0000313" key="12">
    <source>
        <dbReference type="Proteomes" id="UP000838878"/>
    </source>
</evidence>
<keyword evidence="3 8" id="KW-0863">Zinc-finger</keyword>
<evidence type="ECO:0000256" key="2">
    <source>
        <dbReference type="ARBA" id="ARBA00022723"/>
    </source>
</evidence>
<dbReference type="Gene3D" id="1.10.10.1070">
    <property type="entry name" value="Zinc finger, BED domain-containing"/>
    <property type="match status" value="1"/>
</dbReference>
<dbReference type="GO" id="GO:0003677">
    <property type="term" value="F:DNA binding"/>
    <property type="evidence" value="ECO:0007669"/>
    <property type="project" value="InterPro"/>
</dbReference>